<feature type="domain" description="Methyltransferase type 12" evidence="1">
    <location>
        <begin position="50"/>
        <end position="163"/>
    </location>
</feature>
<dbReference type="AlphaFoldDB" id="A0A0A1URM3"/>
<gene>
    <name evidence="2" type="ORF">X797_008371</name>
</gene>
<evidence type="ECO:0000313" key="2">
    <source>
        <dbReference type="EMBL" id="EXU98424.1"/>
    </source>
</evidence>
<dbReference type="Pfam" id="PF08242">
    <property type="entry name" value="Methyltransf_12"/>
    <property type="match status" value="1"/>
</dbReference>
<name>A0A0A1URM3_9HYPO</name>
<comment type="caution">
    <text evidence="2">The sequence shown here is derived from an EMBL/GenBank/DDBJ whole genome shotgun (WGS) entry which is preliminary data.</text>
</comment>
<accession>A0A0A1URM3</accession>
<evidence type="ECO:0000259" key="1">
    <source>
        <dbReference type="Pfam" id="PF08242"/>
    </source>
</evidence>
<dbReference type="eggNOG" id="ENOG502SJSY">
    <property type="taxonomic scope" value="Eukaryota"/>
</dbReference>
<dbReference type="GO" id="GO:0032259">
    <property type="term" value="P:methylation"/>
    <property type="evidence" value="ECO:0007669"/>
    <property type="project" value="UniProtKB-KW"/>
</dbReference>
<evidence type="ECO:0000313" key="3">
    <source>
        <dbReference type="Proteomes" id="UP000030151"/>
    </source>
</evidence>
<reference evidence="2 3" key="1">
    <citation type="submission" date="2014-02" db="EMBL/GenBank/DDBJ databases">
        <title>The genome sequence of the entomopathogenic fungus Metarhizium robertsii ARSEF 2575.</title>
        <authorList>
            <person name="Giuliano Garisto Donzelli B."/>
            <person name="Roe B.A."/>
            <person name="Macmil S.L."/>
            <person name="Krasnoff S.B."/>
            <person name="Gibson D.M."/>
        </authorList>
    </citation>
    <scope>NUCLEOTIDE SEQUENCE [LARGE SCALE GENOMIC DNA]</scope>
    <source>
        <strain evidence="2 3">ARSEF 2575</strain>
    </source>
</reference>
<protein>
    <submittedName>
        <fullName evidence="2">Methyltransferase</fullName>
    </submittedName>
</protein>
<dbReference type="SUPFAM" id="SSF53335">
    <property type="entry name" value="S-adenosyl-L-methionine-dependent methyltransferases"/>
    <property type="match status" value="1"/>
</dbReference>
<dbReference type="GO" id="GO:0008168">
    <property type="term" value="F:methyltransferase activity"/>
    <property type="evidence" value="ECO:0007669"/>
    <property type="project" value="UniProtKB-KW"/>
</dbReference>
<dbReference type="HOGENOM" id="CLU_046029_0_0_1"/>
<keyword evidence="2" id="KW-0489">Methyltransferase</keyword>
<dbReference type="Gene3D" id="3.40.50.150">
    <property type="entry name" value="Vaccinia Virus protein VP39"/>
    <property type="match status" value="1"/>
</dbReference>
<dbReference type="InterPro" id="IPR029063">
    <property type="entry name" value="SAM-dependent_MTases_sf"/>
</dbReference>
<sequence length="231" mass="26596">MESKDNYYNPLVLWVYDFFVQVLTNTFWWRCSTKSVLTPFFVDNASPNHMEVGAGTGYYLRAKLDHEKRRIKLGDNTTTWPQKLTLVDFHTQCMEKAVNRIKSDCPVKPECVLANIMEPIPLKAQKFDSISLMYVLHCIPVSPAAKGRVFANLKPFLHDEGTLFGCTVLGKGVKHNLIGSFLMWLYNYIGMFGNWQDSKEDFLVSLRENFEIVESEVVGVSLLFKAQRPRR</sequence>
<dbReference type="OrthoDB" id="10061782at2759"/>
<keyword evidence="2" id="KW-0808">Transferase</keyword>
<proteinExistence type="predicted"/>
<organism evidence="2 3">
    <name type="scientific">Metarhizium robertsii</name>
    <dbReference type="NCBI Taxonomy" id="568076"/>
    <lineage>
        <taxon>Eukaryota</taxon>
        <taxon>Fungi</taxon>
        <taxon>Dikarya</taxon>
        <taxon>Ascomycota</taxon>
        <taxon>Pezizomycotina</taxon>
        <taxon>Sordariomycetes</taxon>
        <taxon>Hypocreomycetidae</taxon>
        <taxon>Hypocreales</taxon>
        <taxon>Clavicipitaceae</taxon>
        <taxon>Metarhizium</taxon>
    </lineage>
</organism>
<dbReference type="EMBL" id="JELW01000026">
    <property type="protein sequence ID" value="EXU98424.1"/>
    <property type="molecule type" value="Genomic_DNA"/>
</dbReference>
<dbReference type="Proteomes" id="UP000030151">
    <property type="component" value="Unassembled WGS sequence"/>
</dbReference>
<dbReference type="InterPro" id="IPR013217">
    <property type="entry name" value="Methyltransf_12"/>
</dbReference>